<dbReference type="PANTHER" id="PTHR12277:SF69">
    <property type="entry name" value="PROTEIN ABHD12B"/>
    <property type="match status" value="1"/>
</dbReference>
<reference evidence="4" key="2">
    <citation type="submission" date="2025-08" db="UniProtKB">
        <authorList>
            <consortium name="Ensembl"/>
        </authorList>
    </citation>
    <scope>IDENTIFICATION</scope>
</reference>
<dbReference type="Ensembl" id="ENSELUT00000095195.1">
    <property type="protein sequence ID" value="ENSELUP00000084774.1"/>
    <property type="gene ID" value="ENSELUG00000045607.1"/>
</dbReference>
<keyword evidence="2" id="KW-0812">Transmembrane</keyword>
<dbReference type="SUPFAM" id="SSF53474">
    <property type="entry name" value="alpha/beta-Hydrolases"/>
    <property type="match status" value="1"/>
</dbReference>
<dbReference type="GeneTree" id="ENSGT00940000165086"/>
<dbReference type="Proteomes" id="UP000265140">
    <property type="component" value="Chromosome 15"/>
</dbReference>
<dbReference type="Gene3D" id="3.40.50.1820">
    <property type="entry name" value="alpha/beta hydrolase"/>
    <property type="match status" value="1"/>
</dbReference>
<evidence type="ECO:0000259" key="3">
    <source>
        <dbReference type="Pfam" id="PF00561"/>
    </source>
</evidence>
<dbReference type="GO" id="GO:0005789">
    <property type="term" value="C:endoplasmic reticulum membrane"/>
    <property type="evidence" value="ECO:0007669"/>
    <property type="project" value="TreeGrafter"/>
</dbReference>
<dbReference type="GO" id="GO:0004622">
    <property type="term" value="F:phosphatidylcholine lysophospholipase activity"/>
    <property type="evidence" value="ECO:0007669"/>
    <property type="project" value="TreeGrafter"/>
</dbReference>
<keyword evidence="2" id="KW-1133">Transmembrane helix</keyword>
<keyword evidence="2" id="KW-0472">Membrane</keyword>
<organism evidence="4 5">
    <name type="scientific">Esox lucius</name>
    <name type="common">Northern pike</name>
    <dbReference type="NCBI Taxonomy" id="8010"/>
    <lineage>
        <taxon>Eukaryota</taxon>
        <taxon>Metazoa</taxon>
        <taxon>Chordata</taxon>
        <taxon>Craniata</taxon>
        <taxon>Vertebrata</taxon>
        <taxon>Euteleostomi</taxon>
        <taxon>Actinopterygii</taxon>
        <taxon>Neopterygii</taxon>
        <taxon>Teleostei</taxon>
        <taxon>Protacanthopterygii</taxon>
        <taxon>Esociformes</taxon>
        <taxon>Esocidae</taxon>
        <taxon>Esox</taxon>
    </lineage>
</organism>
<reference evidence="4 5" key="1">
    <citation type="submission" date="2020-02" db="EMBL/GenBank/DDBJ databases">
        <title>Esox lucius (northern pike) genome, fEsoLuc1, primary haplotype.</title>
        <authorList>
            <person name="Myers G."/>
            <person name="Karagic N."/>
            <person name="Meyer A."/>
            <person name="Pippel M."/>
            <person name="Reichard M."/>
            <person name="Winkler S."/>
            <person name="Tracey A."/>
            <person name="Sims Y."/>
            <person name="Howe K."/>
            <person name="Rhie A."/>
            <person name="Formenti G."/>
            <person name="Durbin R."/>
            <person name="Fedrigo O."/>
            <person name="Jarvis E.D."/>
        </authorList>
    </citation>
    <scope>NUCLEOTIDE SEQUENCE [LARGE SCALE GENOMIC DNA]</scope>
</reference>
<proteinExistence type="predicted"/>
<feature type="domain" description="AB hydrolase-1" evidence="3">
    <location>
        <begin position="143"/>
        <end position="232"/>
    </location>
</feature>
<feature type="region of interest" description="Disordered" evidence="1">
    <location>
        <begin position="1"/>
        <end position="24"/>
    </location>
</feature>
<feature type="compositionally biased region" description="Basic and acidic residues" evidence="1">
    <location>
        <begin position="1"/>
        <end position="15"/>
    </location>
</feature>
<feature type="transmembrane region" description="Helical" evidence="2">
    <location>
        <begin position="49"/>
        <end position="71"/>
    </location>
</feature>
<reference evidence="4" key="3">
    <citation type="submission" date="2025-09" db="UniProtKB">
        <authorList>
            <consortium name="Ensembl"/>
        </authorList>
    </citation>
    <scope>IDENTIFICATION</scope>
</reference>
<keyword evidence="5" id="KW-1185">Reference proteome</keyword>
<evidence type="ECO:0000256" key="1">
    <source>
        <dbReference type="SAM" id="MobiDB-lite"/>
    </source>
</evidence>
<dbReference type="PRINTS" id="PR00111">
    <property type="entry name" value="ABHYDROLASE"/>
</dbReference>
<evidence type="ECO:0000313" key="5">
    <source>
        <dbReference type="Proteomes" id="UP000265140"/>
    </source>
</evidence>
<accession>A0AAY5K6H4</accession>
<dbReference type="InterPro" id="IPR000073">
    <property type="entry name" value="AB_hydrolase_1"/>
</dbReference>
<name>A0AAY5K6H4_ESOLU</name>
<dbReference type="PANTHER" id="PTHR12277">
    <property type="entry name" value="ALPHA/BETA HYDROLASE DOMAIN-CONTAINING PROTEIN"/>
    <property type="match status" value="1"/>
</dbReference>
<dbReference type="AlphaFoldDB" id="A0AAY5K6H4"/>
<gene>
    <name evidence="4" type="primary">CPN1</name>
</gene>
<dbReference type="GO" id="GO:0052651">
    <property type="term" value="P:monoacylglycerol catabolic process"/>
    <property type="evidence" value="ECO:0007669"/>
    <property type="project" value="TreeGrafter"/>
</dbReference>
<protein>
    <recommendedName>
        <fullName evidence="3">AB hydrolase-1 domain-containing protein</fullName>
    </recommendedName>
</protein>
<dbReference type="GO" id="GO:0047372">
    <property type="term" value="F:monoacylglycerol lipase activity"/>
    <property type="evidence" value="ECO:0007669"/>
    <property type="project" value="TreeGrafter"/>
</dbReference>
<dbReference type="GO" id="GO:0006660">
    <property type="term" value="P:phosphatidylserine catabolic process"/>
    <property type="evidence" value="ECO:0007669"/>
    <property type="project" value="TreeGrafter"/>
</dbReference>
<evidence type="ECO:0000256" key="2">
    <source>
        <dbReference type="SAM" id="Phobius"/>
    </source>
</evidence>
<sequence length="397" mass="44556">MRKRLDKDNETKTDSKATPATEKSHDQLTLINKQSYQYSSSGLSGLKKVALLLCIIYFSVPVILCLFPWILGHFVYLHWVRFPYFVDLANPTHLSLNHTVNLYLSPEEGIYLGIWHTVPDSQWQQAQGEGPEWYSESLGDGSPVIIYLHGNGGSRAVNHRVQLVKILSAAGYHVLSLDYRGYGDSSGVPSESGMTSDAIYLYQWVKTRSGNSQVYLWGHSLGTGVASNAAVKIQKTHQHEMGLERAGARELFGRIKADLGQSYGVDGVILEAPYTNMEEEVASHPLTVIYRYLAGFQSVLHYIMQGNNMAFANDENLKSLTTRILLLHAEDDGVVPFPMSQKLYQIARQAHRQWNSEDQVAMVTYGESLGYSHNYIYLDPNLTTVVGRFLQSTNDQQ</sequence>
<evidence type="ECO:0000313" key="4">
    <source>
        <dbReference type="Ensembl" id="ENSELUP00000084774.1"/>
    </source>
</evidence>
<dbReference type="Pfam" id="PF00561">
    <property type="entry name" value="Abhydrolase_1"/>
    <property type="match status" value="1"/>
</dbReference>
<dbReference type="InterPro" id="IPR029058">
    <property type="entry name" value="AB_hydrolase_fold"/>
</dbReference>